<organism evidence="2">
    <name type="scientific">Anguilla anguilla</name>
    <name type="common">European freshwater eel</name>
    <name type="synonym">Muraena anguilla</name>
    <dbReference type="NCBI Taxonomy" id="7936"/>
    <lineage>
        <taxon>Eukaryota</taxon>
        <taxon>Metazoa</taxon>
        <taxon>Chordata</taxon>
        <taxon>Craniata</taxon>
        <taxon>Vertebrata</taxon>
        <taxon>Euteleostomi</taxon>
        <taxon>Actinopterygii</taxon>
        <taxon>Neopterygii</taxon>
        <taxon>Teleostei</taxon>
        <taxon>Anguilliformes</taxon>
        <taxon>Anguillidae</taxon>
        <taxon>Anguilla</taxon>
    </lineage>
</organism>
<name>A0A0E9X076_ANGAN</name>
<reference evidence="2" key="2">
    <citation type="journal article" date="2015" name="Fish Shellfish Immunol.">
        <title>Early steps in the European eel (Anguilla anguilla)-Vibrio vulnificus interaction in the gills: Role of the RtxA13 toxin.</title>
        <authorList>
            <person name="Callol A."/>
            <person name="Pajuelo D."/>
            <person name="Ebbesson L."/>
            <person name="Teles M."/>
            <person name="MacKenzie S."/>
            <person name="Amaro C."/>
        </authorList>
    </citation>
    <scope>NUCLEOTIDE SEQUENCE</scope>
</reference>
<reference evidence="2" key="1">
    <citation type="submission" date="2014-11" db="EMBL/GenBank/DDBJ databases">
        <authorList>
            <person name="Amaro Gonzalez C."/>
        </authorList>
    </citation>
    <scope>NUCLEOTIDE SEQUENCE</scope>
</reference>
<dbReference type="AlphaFoldDB" id="A0A0E9X076"/>
<keyword evidence="1" id="KW-0472">Membrane</keyword>
<sequence>MKNSPRPRGVQILLVILCIVKHTVLFLFERNTVLFPFDRHLLKKRAQYLYSQFVF</sequence>
<keyword evidence="1" id="KW-1133">Transmembrane helix</keyword>
<proteinExistence type="predicted"/>
<evidence type="ECO:0000313" key="2">
    <source>
        <dbReference type="EMBL" id="JAH95103.1"/>
    </source>
</evidence>
<accession>A0A0E9X076</accession>
<dbReference type="EMBL" id="GBXM01013474">
    <property type="protein sequence ID" value="JAH95103.1"/>
    <property type="molecule type" value="Transcribed_RNA"/>
</dbReference>
<keyword evidence="1" id="KW-0812">Transmembrane</keyword>
<protein>
    <submittedName>
        <fullName evidence="2">Uncharacterized protein</fullName>
    </submittedName>
</protein>
<feature type="transmembrane region" description="Helical" evidence="1">
    <location>
        <begin position="12"/>
        <end position="28"/>
    </location>
</feature>
<evidence type="ECO:0000256" key="1">
    <source>
        <dbReference type="SAM" id="Phobius"/>
    </source>
</evidence>